<accession>A0A016XGU9</accession>
<gene>
    <name evidence="3" type="ORF">AZ34_06815</name>
</gene>
<proteinExistence type="predicted"/>
<dbReference type="SUPFAM" id="SSF56281">
    <property type="entry name" value="Metallo-hydrolase/oxidoreductase"/>
    <property type="match status" value="1"/>
</dbReference>
<dbReference type="Proteomes" id="UP000023268">
    <property type="component" value="Unassembled WGS sequence"/>
</dbReference>
<dbReference type="OrthoDB" id="9805728at2"/>
<feature type="domain" description="Metallo-beta-lactamase" evidence="2">
    <location>
        <begin position="95"/>
        <end position="307"/>
    </location>
</feature>
<dbReference type="GO" id="GO:0008270">
    <property type="term" value="F:zinc ion binding"/>
    <property type="evidence" value="ECO:0007669"/>
    <property type="project" value="InterPro"/>
</dbReference>
<dbReference type="GO" id="GO:0070290">
    <property type="term" value="F:N-acylphosphatidylethanolamine-specific phospholipase D activity"/>
    <property type="evidence" value="ECO:0007669"/>
    <property type="project" value="InterPro"/>
</dbReference>
<dbReference type="PIRSF" id="PIRSF038896">
    <property type="entry name" value="NAPE-PLD"/>
    <property type="match status" value="1"/>
</dbReference>
<evidence type="ECO:0000256" key="1">
    <source>
        <dbReference type="SAM" id="MobiDB-lite"/>
    </source>
</evidence>
<name>A0A016XGU9_9BURK</name>
<organism evidence="3 4">
    <name type="scientific">Hylemonella gracilis str. Niagara R</name>
    <dbReference type="NCBI Taxonomy" id="1458275"/>
    <lineage>
        <taxon>Bacteria</taxon>
        <taxon>Pseudomonadati</taxon>
        <taxon>Pseudomonadota</taxon>
        <taxon>Betaproteobacteria</taxon>
        <taxon>Burkholderiales</taxon>
        <taxon>Comamonadaceae</taxon>
        <taxon>Hylemonella</taxon>
    </lineage>
</organism>
<evidence type="ECO:0000313" key="4">
    <source>
        <dbReference type="Proteomes" id="UP000023268"/>
    </source>
</evidence>
<dbReference type="PANTHER" id="PTHR15032:SF4">
    <property type="entry name" value="N-ACYL-PHOSPHATIDYLETHANOLAMINE-HYDROLYZING PHOSPHOLIPASE D"/>
    <property type="match status" value="1"/>
</dbReference>
<dbReference type="eggNOG" id="COG2220">
    <property type="taxonomic scope" value="Bacteria"/>
</dbReference>
<evidence type="ECO:0000259" key="2">
    <source>
        <dbReference type="Pfam" id="PF12706"/>
    </source>
</evidence>
<dbReference type="RefSeq" id="WP_035606228.1">
    <property type="nucleotide sequence ID" value="NZ_JEMG01000001.1"/>
</dbReference>
<dbReference type="GO" id="GO:0005737">
    <property type="term" value="C:cytoplasm"/>
    <property type="evidence" value="ECO:0007669"/>
    <property type="project" value="TreeGrafter"/>
</dbReference>
<dbReference type="AlphaFoldDB" id="A0A016XGU9"/>
<reference evidence="3 4" key="1">
    <citation type="submission" date="2014-02" db="EMBL/GenBank/DDBJ databases">
        <title>Draft Genome of Hylemonella gracilis isolated from the Niagara River.</title>
        <authorList>
            <person name="Pawlowski D.R."/>
            <person name="Koudelka G.B."/>
        </authorList>
    </citation>
    <scope>NUCLEOTIDE SEQUENCE [LARGE SCALE GENOMIC DNA]</scope>
    <source>
        <strain evidence="3 4">Niagara R</strain>
    </source>
</reference>
<evidence type="ECO:0000313" key="3">
    <source>
        <dbReference type="EMBL" id="EYC50807.1"/>
    </source>
</evidence>
<comment type="caution">
    <text evidence="3">The sequence shown here is derived from an EMBL/GenBank/DDBJ whole genome shotgun (WGS) entry which is preliminary data.</text>
</comment>
<dbReference type="STRING" id="1458275.AZ34_06815"/>
<dbReference type="PANTHER" id="PTHR15032">
    <property type="entry name" value="N-ACYL-PHOSPHATIDYLETHANOLAMINE-HYDROLYZING PHOSPHOLIPASE D"/>
    <property type="match status" value="1"/>
</dbReference>
<feature type="region of interest" description="Disordered" evidence="1">
    <location>
        <begin position="1"/>
        <end position="25"/>
    </location>
</feature>
<dbReference type="InterPro" id="IPR036866">
    <property type="entry name" value="RibonucZ/Hydroxyglut_hydro"/>
</dbReference>
<protein>
    <submittedName>
        <fullName evidence="3">Beta-lactamase</fullName>
    </submittedName>
</protein>
<dbReference type="Pfam" id="PF12706">
    <property type="entry name" value="Lactamase_B_2"/>
    <property type="match status" value="1"/>
</dbReference>
<dbReference type="InterPro" id="IPR001279">
    <property type="entry name" value="Metallo-B-lactamas"/>
</dbReference>
<dbReference type="InterPro" id="IPR024884">
    <property type="entry name" value="NAPE-PLD"/>
</dbReference>
<dbReference type="Gene3D" id="3.60.15.10">
    <property type="entry name" value="Ribonuclease Z/Hydroxyacylglutathione hydrolase-like"/>
    <property type="match status" value="1"/>
</dbReference>
<dbReference type="EMBL" id="JEMG01000001">
    <property type="protein sequence ID" value="EYC50807.1"/>
    <property type="molecule type" value="Genomic_DNA"/>
</dbReference>
<sequence length="357" mass="39482">MARNPYYDPAKPHHRPQGFQNVDREFPGKSLAEVLRWKIEASRRSLPPPPSAPIPAVPPDLDFLHRNAGAGATMQPTVTWIGHATVMVQMSGITLLTDAIFSERASPFSFLGPKRHQPPGVALGDLPHIDLVLTSHNHYDHLDAASVQALNRQAGGAPLFVVPLGLRPWLVARGIDVDQAVELDWWDSHPVQAPSGTVDVVLVPAQHWSARGLGDRMATLWGGFAVFGPDFHLFFAGDTAYSREFSALRARYAERQSEAEGGGFDLALLPIGSYEPRWFMRDQHVNPEEAVKIHRDLAAKRSLGMHWGTFALTDEALDEPPRALAKVLRQQAIKDEAFFVMAIGETRQLPPRRRPGP</sequence>